<dbReference type="PROSITE" id="PS00455">
    <property type="entry name" value="AMP_BINDING"/>
    <property type="match status" value="1"/>
</dbReference>
<evidence type="ECO:0000313" key="9">
    <source>
        <dbReference type="Proteomes" id="UP000277294"/>
    </source>
</evidence>
<keyword evidence="2 8" id="KW-0436">Ligase</keyword>
<dbReference type="GO" id="GO:0003987">
    <property type="term" value="F:acetate-CoA ligase activity"/>
    <property type="evidence" value="ECO:0007669"/>
    <property type="project" value="UniProtKB-EC"/>
</dbReference>
<dbReference type="Gene3D" id="3.40.50.12780">
    <property type="entry name" value="N-terminal domain of ligase-like"/>
    <property type="match status" value="1"/>
</dbReference>
<comment type="similarity">
    <text evidence="1">Belongs to the ATP-dependent AMP-binding enzyme family.</text>
</comment>
<evidence type="ECO:0000256" key="3">
    <source>
        <dbReference type="ARBA" id="ARBA00022741"/>
    </source>
</evidence>
<dbReference type="GO" id="GO:0006629">
    <property type="term" value="P:lipid metabolic process"/>
    <property type="evidence" value="ECO:0007669"/>
    <property type="project" value="InterPro"/>
</dbReference>
<evidence type="ECO:0000259" key="5">
    <source>
        <dbReference type="Pfam" id="PF00501"/>
    </source>
</evidence>
<dbReference type="GO" id="GO:0005524">
    <property type="term" value="F:ATP binding"/>
    <property type="evidence" value="ECO:0007669"/>
    <property type="project" value="UniProtKB-KW"/>
</dbReference>
<evidence type="ECO:0000259" key="6">
    <source>
        <dbReference type="Pfam" id="PF13193"/>
    </source>
</evidence>
<dbReference type="AlphaFoldDB" id="A0A3P4B6G5"/>
<gene>
    <name evidence="8" type="primary">acsA_2</name>
    <name evidence="8" type="ORF">PIGHUM_03759</name>
</gene>
<dbReference type="PANTHER" id="PTHR42921:SF1">
    <property type="entry name" value="ACETOACETYL-COA SYNTHETASE"/>
    <property type="match status" value="1"/>
</dbReference>
<dbReference type="EMBL" id="UWPJ01000029">
    <property type="protein sequence ID" value="VCU71672.1"/>
    <property type="molecule type" value="Genomic_DNA"/>
</dbReference>
<feature type="domain" description="AMP-dependent synthetase/ligase" evidence="5">
    <location>
        <begin position="109"/>
        <end position="476"/>
    </location>
</feature>
<keyword evidence="9" id="KW-1185">Reference proteome</keyword>
<dbReference type="InterPro" id="IPR005914">
    <property type="entry name" value="Acac_CoA_synth"/>
</dbReference>
<dbReference type="OrthoDB" id="9766486at2"/>
<feature type="domain" description="Acetyl-coenzyme A synthetase N-terminal" evidence="7">
    <location>
        <begin position="43"/>
        <end position="99"/>
    </location>
</feature>
<dbReference type="Pfam" id="PF13193">
    <property type="entry name" value="AMP-binding_C"/>
    <property type="match status" value="1"/>
</dbReference>
<dbReference type="InterPro" id="IPR020845">
    <property type="entry name" value="AMP-binding_CS"/>
</dbReference>
<dbReference type="NCBIfam" id="NF002937">
    <property type="entry name" value="PRK03584.1"/>
    <property type="match status" value="1"/>
</dbReference>
<evidence type="ECO:0000256" key="2">
    <source>
        <dbReference type="ARBA" id="ARBA00022598"/>
    </source>
</evidence>
<proteinExistence type="inferred from homology"/>
<dbReference type="InterPro" id="IPR045851">
    <property type="entry name" value="AMP-bd_C_sf"/>
</dbReference>
<dbReference type="Pfam" id="PF00501">
    <property type="entry name" value="AMP-binding"/>
    <property type="match status" value="1"/>
</dbReference>
<keyword evidence="3" id="KW-0547">Nucleotide-binding</keyword>
<evidence type="ECO:0000256" key="4">
    <source>
        <dbReference type="ARBA" id="ARBA00022840"/>
    </source>
</evidence>
<sequence length="658" mass="71144">MHNDESSSRAPLWVPAASRVESANLQPFMASVRSAWGAPVADYASLYQFSIAEPEKFWCSVWDFCGIVAETRGGEVVRNRDRMPGAEWFPQARLNVAENLLKRRDAGDALVFRGENGTRQRLSFAELYDAVSRMAQALEAAGIRPGDRIAGFIPNLPHAIIAALATAALGAVWSSCAPELGAPAVIDRLGQIGPKILFVADGYWYNGKPFDSLGKAAEIAAAIPSIETIVVAPYLRQASGTSAPGTVAWDDFIGGFPARDIAFTRFPFSQPLFILFSSGTTGVPKCIVHGAGGALLTALKNHSLQFDVKSDDRLLWWTTTGWVVWNLMLFGLGCGAALLLYDGSPFHPDRGALFDMMEAERASFARLTPAYLKAVRDAGLAPIRTHDLSSLRYITAGSAPLASEICRYVYDSVKSDVHLASPVGGTDTFGSLATGDPTGAIWAGEIQARALGMSVEVFDESGRSVVGRQGELVCTSSFPSLPLGFWNDPDGERYRATYFDRYPNVWRHGDWAEITPRGGVIIYGRSDATLNVKGVRIGTAELYRQVARVPEVQDSVVIARQDGDEARILLFVQLHPGLSLDDATAQNIRALIRQNASPRHVPDDIVQVPDIPRTATGKVSEAAVWDAVHGKEARNRATLVNPEALAFFPASAPSRQSA</sequence>
<feature type="domain" description="AMP-binding enzyme C-terminal" evidence="6">
    <location>
        <begin position="546"/>
        <end position="618"/>
    </location>
</feature>
<accession>A0A3P4B6G5</accession>
<dbReference type="EC" id="6.2.1.1" evidence="8"/>
<evidence type="ECO:0000313" key="8">
    <source>
        <dbReference type="EMBL" id="VCU71672.1"/>
    </source>
</evidence>
<organism evidence="8 9">
    <name type="scientific">Pigmentiphaga humi</name>
    <dbReference type="NCBI Taxonomy" id="2478468"/>
    <lineage>
        <taxon>Bacteria</taxon>
        <taxon>Pseudomonadati</taxon>
        <taxon>Pseudomonadota</taxon>
        <taxon>Betaproteobacteria</taxon>
        <taxon>Burkholderiales</taxon>
        <taxon>Alcaligenaceae</taxon>
        <taxon>Pigmentiphaga</taxon>
    </lineage>
</organism>
<name>A0A3P4B6G5_9BURK</name>
<dbReference type="InterPro" id="IPR000873">
    <property type="entry name" value="AMP-dep_synth/lig_dom"/>
</dbReference>
<dbReference type="SUPFAM" id="SSF56801">
    <property type="entry name" value="Acetyl-CoA synthetase-like"/>
    <property type="match status" value="1"/>
</dbReference>
<dbReference type="Proteomes" id="UP000277294">
    <property type="component" value="Unassembled WGS sequence"/>
</dbReference>
<protein>
    <submittedName>
        <fullName evidence="8">Acetyl-coenzyme A synthetase</fullName>
        <ecNumber evidence="8">6.2.1.1</ecNumber>
    </submittedName>
</protein>
<evidence type="ECO:0000259" key="7">
    <source>
        <dbReference type="Pfam" id="PF16177"/>
    </source>
</evidence>
<evidence type="ECO:0000256" key="1">
    <source>
        <dbReference type="ARBA" id="ARBA00006432"/>
    </source>
</evidence>
<dbReference type="InterPro" id="IPR042099">
    <property type="entry name" value="ANL_N_sf"/>
</dbReference>
<dbReference type="PANTHER" id="PTHR42921">
    <property type="entry name" value="ACETOACETYL-COA SYNTHETASE"/>
    <property type="match status" value="1"/>
</dbReference>
<dbReference type="Gene3D" id="3.30.300.30">
    <property type="match status" value="1"/>
</dbReference>
<dbReference type="Pfam" id="PF16177">
    <property type="entry name" value="ACAS_N"/>
    <property type="match status" value="1"/>
</dbReference>
<dbReference type="InterPro" id="IPR025110">
    <property type="entry name" value="AMP-bd_C"/>
</dbReference>
<reference evidence="8 9" key="1">
    <citation type="submission" date="2018-10" db="EMBL/GenBank/DDBJ databases">
        <authorList>
            <person name="Criscuolo A."/>
        </authorList>
    </citation>
    <scope>NUCLEOTIDE SEQUENCE [LARGE SCALE GENOMIC DNA]</scope>
    <source>
        <strain evidence="8">DnA1</strain>
    </source>
</reference>
<dbReference type="InterPro" id="IPR032387">
    <property type="entry name" value="ACAS_N"/>
</dbReference>
<dbReference type="GO" id="GO:0030729">
    <property type="term" value="F:acetoacetate-CoA ligase activity"/>
    <property type="evidence" value="ECO:0007669"/>
    <property type="project" value="InterPro"/>
</dbReference>
<dbReference type="NCBIfam" id="TIGR01217">
    <property type="entry name" value="ac_ac_CoA_syn"/>
    <property type="match status" value="1"/>
</dbReference>
<keyword evidence="4" id="KW-0067">ATP-binding</keyword>
<dbReference type="RefSeq" id="WP_124081265.1">
    <property type="nucleotide sequence ID" value="NZ_UWPJ01000029.1"/>
</dbReference>